<protein>
    <recommendedName>
        <fullName evidence="6">FMN dependent NADH:quinone oxidoreductase</fullName>
        <ecNumber evidence="6">1.6.5.-</ecNumber>
    </recommendedName>
    <alternativeName>
        <fullName evidence="6">Azo-dye reductase</fullName>
    </alternativeName>
    <alternativeName>
        <fullName evidence="6">FMN-dependent NADH-azo compound oxidoreductase</fullName>
    </alternativeName>
    <alternativeName>
        <fullName evidence="6">FMN-dependent NADH-azoreductase</fullName>
        <ecNumber evidence="6">1.7.1.17</ecNumber>
    </alternativeName>
</protein>
<keyword evidence="9" id="KW-1185">Reference proteome</keyword>
<feature type="domain" description="Flavodoxin-like fold" evidence="7">
    <location>
        <begin position="1"/>
        <end position="196"/>
    </location>
</feature>
<dbReference type="OrthoDB" id="9787136at2"/>
<keyword evidence="3 6" id="KW-0560">Oxidoreductase</keyword>
<dbReference type="EC" id="1.7.1.17" evidence="6"/>
<comment type="function">
    <text evidence="6">Quinone reductase that provides resistance to thiol-specific stress caused by electrophilic quinones.</text>
</comment>
<evidence type="ECO:0000313" key="9">
    <source>
        <dbReference type="Proteomes" id="UP000234190"/>
    </source>
</evidence>
<comment type="function">
    <text evidence="6">Also exhibits azoreductase activity. Catalyzes the reductive cleavage of the azo bond in aromatic azo compounds to the corresponding amines.</text>
</comment>
<dbReference type="GO" id="GO:0016655">
    <property type="term" value="F:oxidoreductase activity, acting on NAD(P)H, quinone or similar compound as acceptor"/>
    <property type="evidence" value="ECO:0007669"/>
    <property type="project" value="InterPro"/>
</dbReference>
<evidence type="ECO:0000256" key="5">
    <source>
        <dbReference type="ARBA" id="ARBA00048542"/>
    </source>
</evidence>
<evidence type="ECO:0000256" key="6">
    <source>
        <dbReference type="HAMAP-Rule" id="MF_01216"/>
    </source>
</evidence>
<sequence length="216" mass="23341">MKLLHVDSSINGANSVSRKLTKDIVSQWMADHSNTQVEYLDLAADTPSHFSQDAMGFRLPPSSVALTEAQRRENDLSEKLVSQFLAADVIVVGSPLYNFSISSQLKSWIDRLAQAGRTFTYTANGPEGLAKGKIVIAALSRGGIYSTSEAGQAMEHQESYLKTIFGFFGITDVRVVRAEGTDMGAESRTKALQTADECIKVLATNSFDPSTAEVAA</sequence>
<comment type="caution">
    <text evidence="8">The sequence shown here is derived from an EMBL/GenBank/DDBJ whole genome shotgun (WGS) entry which is preliminary data.</text>
</comment>
<dbReference type="EC" id="1.6.5.-" evidence="6"/>
<gene>
    <name evidence="6" type="primary">azoR</name>
    <name evidence="8" type="ORF">CR159_19275</name>
</gene>
<dbReference type="GO" id="GO:0016652">
    <property type="term" value="F:oxidoreductase activity, acting on NAD(P)H as acceptor"/>
    <property type="evidence" value="ECO:0007669"/>
    <property type="project" value="UniProtKB-UniRule"/>
</dbReference>
<evidence type="ECO:0000256" key="4">
    <source>
        <dbReference type="ARBA" id="ARBA00023027"/>
    </source>
</evidence>
<comment type="catalytic activity">
    <reaction evidence="6">
        <text>2 a quinone + NADH + H(+) = 2 a 1,4-benzosemiquinone + NAD(+)</text>
        <dbReference type="Rhea" id="RHEA:65952"/>
        <dbReference type="ChEBI" id="CHEBI:15378"/>
        <dbReference type="ChEBI" id="CHEBI:57540"/>
        <dbReference type="ChEBI" id="CHEBI:57945"/>
        <dbReference type="ChEBI" id="CHEBI:132124"/>
        <dbReference type="ChEBI" id="CHEBI:134225"/>
    </reaction>
</comment>
<dbReference type="RefSeq" id="WP_102075582.1">
    <property type="nucleotide sequence ID" value="NZ_PDNW01000024.1"/>
</dbReference>
<evidence type="ECO:0000256" key="3">
    <source>
        <dbReference type="ARBA" id="ARBA00023002"/>
    </source>
</evidence>
<dbReference type="Proteomes" id="UP000234190">
    <property type="component" value="Unassembled WGS sequence"/>
</dbReference>
<comment type="catalytic activity">
    <reaction evidence="5">
        <text>N,N-dimethyl-1,4-phenylenediamine + anthranilate + 2 NAD(+) = 2-(4-dimethylaminophenyl)diazenylbenzoate + 2 NADH + 2 H(+)</text>
        <dbReference type="Rhea" id="RHEA:55872"/>
        <dbReference type="ChEBI" id="CHEBI:15378"/>
        <dbReference type="ChEBI" id="CHEBI:15783"/>
        <dbReference type="ChEBI" id="CHEBI:16567"/>
        <dbReference type="ChEBI" id="CHEBI:57540"/>
        <dbReference type="ChEBI" id="CHEBI:57945"/>
        <dbReference type="ChEBI" id="CHEBI:71579"/>
        <dbReference type="EC" id="1.7.1.17"/>
    </reaction>
    <physiologicalReaction direction="right-to-left" evidence="5">
        <dbReference type="Rhea" id="RHEA:55874"/>
    </physiologicalReaction>
</comment>
<dbReference type="Gene3D" id="3.40.50.360">
    <property type="match status" value="1"/>
</dbReference>
<evidence type="ECO:0000256" key="2">
    <source>
        <dbReference type="ARBA" id="ARBA00022643"/>
    </source>
</evidence>
<dbReference type="EMBL" id="PDNW01000024">
    <property type="protein sequence ID" value="PLC48217.1"/>
    <property type="molecule type" value="Genomic_DNA"/>
</dbReference>
<comment type="caution">
    <text evidence="6">Lacks conserved residue(s) required for the propagation of feature annotation.</text>
</comment>
<comment type="similarity">
    <text evidence="6">Belongs to the azoreductase type 1 family.</text>
</comment>
<dbReference type="HAMAP" id="MF_01216">
    <property type="entry name" value="Azoreductase_type1"/>
    <property type="match status" value="1"/>
</dbReference>
<dbReference type="InterPro" id="IPR023048">
    <property type="entry name" value="NADH:quinone_OxRdtase_FMN_depd"/>
</dbReference>
<feature type="binding site" evidence="6">
    <location>
        <begin position="15"/>
        <end position="17"/>
    </location>
    <ligand>
        <name>FMN</name>
        <dbReference type="ChEBI" id="CHEBI:58210"/>
    </ligand>
</feature>
<dbReference type="PANTHER" id="PTHR43741">
    <property type="entry name" value="FMN-DEPENDENT NADH-AZOREDUCTASE 1"/>
    <property type="match status" value="1"/>
</dbReference>
<dbReference type="SUPFAM" id="SSF52218">
    <property type="entry name" value="Flavoproteins"/>
    <property type="match status" value="1"/>
</dbReference>
<name>A0A2N4TZM7_9BURK</name>
<dbReference type="GO" id="GO:0009055">
    <property type="term" value="F:electron transfer activity"/>
    <property type="evidence" value="ECO:0007669"/>
    <property type="project" value="UniProtKB-UniRule"/>
</dbReference>
<keyword evidence="1 6" id="KW-0285">Flavoprotein</keyword>
<feature type="binding site" evidence="6">
    <location>
        <position position="9"/>
    </location>
    <ligand>
        <name>FMN</name>
        <dbReference type="ChEBI" id="CHEBI:58210"/>
    </ligand>
</feature>
<dbReference type="GO" id="GO:0010181">
    <property type="term" value="F:FMN binding"/>
    <property type="evidence" value="ECO:0007669"/>
    <property type="project" value="UniProtKB-UniRule"/>
</dbReference>
<dbReference type="Pfam" id="PF02525">
    <property type="entry name" value="Flavodoxin_2"/>
    <property type="match status" value="1"/>
</dbReference>
<dbReference type="AlphaFoldDB" id="A0A2N4TZM7"/>
<dbReference type="PANTHER" id="PTHR43741:SF4">
    <property type="entry name" value="FMN-DEPENDENT NADH:QUINONE OXIDOREDUCTASE"/>
    <property type="match status" value="1"/>
</dbReference>
<comment type="subunit">
    <text evidence="6">Homodimer.</text>
</comment>
<reference evidence="8 9" key="1">
    <citation type="submission" date="2017-10" db="EMBL/GenBank/DDBJ databases">
        <title>Two draft genome sequences of Pusillimonas sp. strains isolated from a nitrate- and radionuclide-contaminated groundwater in Russia.</title>
        <authorList>
            <person name="Grouzdev D.S."/>
            <person name="Tourova T.P."/>
            <person name="Goeva M.A."/>
            <person name="Babich T.L."/>
            <person name="Sokolova D.S."/>
            <person name="Abdullin R."/>
            <person name="Poltaraus A.B."/>
            <person name="Toshchakov S.V."/>
            <person name="Nazina T.N."/>
        </authorList>
    </citation>
    <scope>NUCLEOTIDE SEQUENCE [LARGE SCALE GENOMIC DNA]</scope>
    <source>
        <strain evidence="8 9">JR1/69-3-13</strain>
    </source>
</reference>
<keyword evidence="4 6" id="KW-0520">NAD</keyword>
<dbReference type="InterPro" id="IPR029039">
    <property type="entry name" value="Flavoprotein-like_sf"/>
</dbReference>
<proteinExistence type="inferred from homology"/>
<evidence type="ECO:0000259" key="7">
    <source>
        <dbReference type="Pfam" id="PF02525"/>
    </source>
</evidence>
<feature type="binding site" evidence="6">
    <location>
        <begin position="140"/>
        <end position="143"/>
    </location>
    <ligand>
        <name>FMN</name>
        <dbReference type="ChEBI" id="CHEBI:58210"/>
    </ligand>
</feature>
<evidence type="ECO:0000256" key="1">
    <source>
        <dbReference type="ARBA" id="ARBA00022630"/>
    </source>
</evidence>
<keyword evidence="2 6" id="KW-0288">FMN</keyword>
<organism evidence="8 9">
    <name type="scientific">Pollutimonas subterranea</name>
    <dbReference type="NCBI Taxonomy" id="2045210"/>
    <lineage>
        <taxon>Bacteria</taxon>
        <taxon>Pseudomonadati</taxon>
        <taxon>Pseudomonadota</taxon>
        <taxon>Betaproteobacteria</taxon>
        <taxon>Burkholderiales</taxon>
        <taxon>Alcaligenaceae</taxon>
        <taxon>Pollutimonas</taxon>
    </lineage>
</organism>
<accession>A0A2N4TZM7</accession>
<dbReference type="InterPro" id="IPR050104">
    <property type="entry name" value="FMN-dep_NADH:Q_OxRdtase_AzoR1"/>
</dbReference>
<evidence type="ECO:0000313" key="8">
    <source>
        <dbReference type="EMBL" id="PLC48217.1"/>
    </source>
</evidence>
<dbReference type="InterPro" id="IPR003680">
    <property type="entry name" value="Flavodoxin_fold"/>
</dbReference>
<comment type="cofactor">
    <cofactor evidence="6">
        <name>FMN</name>
        <dbReference type="ChEBI" id="CHEBI:58210"/>
    </cofactor>
    <text evidence="6">Binds 1 FMN per subunit.</text>
</comment>